<keyword evidence="13" id="KW-0446">Lipid-binding</keyword>
<evidence type="ECO:0000256" key="11">
    <source>
        <dbReference type="ARBA" id="ARBA00023004"/>
    </source>
</evidence>
<evidence type="ECO:0000256" key="17">
    <source>
        <dbReference type="ARBA" id="ARBA00044116"/>
    </source>
</evidence>
<evidence type="ECO:0000256" key="10">
    <source>
        <dbReference type="ARBA" id="ARBA00023002"/>
    </source>
</evidence>
<sequence>MPLFGLLLLLLALLTVFHLLWGYLKLWNLHLPPLVPGFLHLLKPNLPLYLLSLSEKLGPIYRLHLGFQDVVVLNSKRTIEEAMVRKLVDFAGRPHLPSYRWVSPHFDSISVGDYSLLWKAHKKLTRSALLRSVHDFAEPLVEQLTQNMCERMRAQAGTPVNIEKEFSLLTCSIICQLTFGDKQEDTLVHAIYDNVQDLMNTWDHWSIQILDFIPLLRFLPNPGLWRLKQAVKNRNNLVEKQLRQHKETMVTGHCRNIIDYMLQEMEKLRVEKAPVQLSEGHVHMSVVDLFIGGTETTSSTLTWTVVFLLHYPEIQQRLQEELDLELSSRASGSRIAYRDRARLPLLNATITEVLRLRPVVPLALPHRATRTSSIFGYDIPEDSIIIANLQGAQLDETVWEQPHEFQPDRFLEPKGSPNSLAFGCGMRLCLGEQLARQELFLVLVQLLQAFTLLPVEGALPSKLPNTKCTVNLKAQPFQVRLQPRGAGLGNLTKSQ</sequence>
<dbReference type="Pfam" id="PF00067">
    <property type="entry name" value="p450"/>
    <property type="match status" value="1"/>
</dbReference>
<keyword evidence="9" id="KW-0492">Microsome</keyword>
<evidence type="ECO:0000256" key="16">
    <source>
        <dbReference type="ARBA" id="ARBA00044040"/>
    </source>
</evidence>
<evidence type="ECO:0000256" key="8">
    <source>
        <dbReference type="ARBA" id="ARBA00022824"/>
    </source>
</evidence>
<evidence type="ECO:0000256" key="12">
    <source>
        <dbReference type="ARBA" id="ARBA00023033"/>
    </source>
</evidence>
<evidence type="ECO:0000256" key="4">
    <source>
        <dbReference type="ARBA" id="ARBA00010617"/>
    </source>
</evidence>
<evidence type="ECO:0000256" key="21">
    <source>
        <dbReference type="ARBA" id="ARBA00044304"/>
    </source>
</evidence>
<evidence type="ECO:0000256" key="15">
    <source>
        <dbReference type="ARBA" id="ARBA00023250"/>
    </source>
</evidence>
<accession>A0ABM3X9L4</accession>
<evidence type="ECO:0000256" key="19">
    <source>
        <dbReference type="ARBA" id="ARBA00044265"/>
    </source>
</evidence>
<evidence type="ECO:0000256" key="18">
    <source>
        <dbReference type="ARBA" id="ARBA00044217"/>
    </source>
</evidence>
<evidence type="ECO:0000313" key="24">
    <source>
        <dbReference type="Proteomes" id="UP001652624"/>
    </source>
</evidence>
<dbReference type="InterPro" id="IPR036396">
    <property type="entry name" value="Cyt_P450_sf"/>
</dbReference>
<dbReference type="PRINTS" id="PR00385">
    <property type="entry name" value="P450"/>
</dbReference>
<keyword evidence="11 23" id="KW-0408">Iron</keyword>
<evidence type="ECO:0000256" key="20">
    <source>
        <dbReference type="ARBA" id="ARBA00044282"/>
    </source>
</evidence>
<evidence type="ECO:0000256" key="3">
    <source>
        <dbReference type="ARBA" id="ARBA00004406"/>
    </source>
</evidence>
<keyword evidence="8" id="KW-0256">Endoplasmic reticulum</keyword>
<keyword evidence="5 23" id="KW-0349">Heme</keyword>
<evidence type="ECO:0000256" key="5">
    <source>
        <dbReference type="ARBA" id="ARBA00022617"/>
    </source>
</evidence>
<dbReference type="InterPro" id="IPR017972">
    <property type="entry name" value="Cyt_P450_CS"/>
</dbReference>
<keyword evidence="14" id="KW-0472">Membrane</keyword>
<dbReference type="PROSITE" id="PS00086">
    <property type="entry name" value="CYTOCHROME_P450"/>
    <property type="match status" value="1"/>
</dbReference>
<comment type="similarity">
    <text evidence="4 23">Belongs to the cytochrome P450 family.</text>
</comment>
<evidence type="ECO:0000256" key="23">
    <source>
        <dbReference type="RuleBase" id="RU000461"/>
    </source>
</evidence>
<evidence type="ECO:0000256" key="13">
    <source>
        <dbReference type="ARBA" id="ARBA00023121"/>
    </source>
</evidence>
<dbReference type="PANTHER" id="PTHR24289:SF17">
    <property type="entry name" value="STEROID 21-HYDROXYLASE ISOFORM X1"/>
    <property type="match status" value="1"/>
</dbReference>
<dbReference type="InterPro" id="IPR002401">
    <property type="entry name" value="Cyt_P450_E_grp-I"/>
</dbReference>
<evidence type="ECO:0000256" key="7">
    <source>
        <dbReference type="ARBA" id="ARBA00022723"/>
    </source>
</evidence>
<evidence type="ECO:0000256" key="22">
    <source>
        <dbReference type="ARBA" id="ARBA00044342"/>
    </source>
</evidence>
<dbReference type="Proteomes" id="UP001652624">
    <property type="component" value="Chromosome 4"/>
</dbReference>
<dbReference type="PRINTS" id="PR00463">
    <property type="entry name" value="EP450I"/>
</dbReference>
<dbReference type="EC" id="1.14.14.16" evidence="16"/>
<comment type="subcellular location">
    <subcellularLocation>
        <location evidence="3">Endoplasmic reticulum membrane</location>
        <topology evidence="3">Peripheral membrane protein</topology>
    </subcellularLocation>
    <subcellularLocation>
        <location evidence="2">Microsome membrane</location>
        <topology evidence="2">Peripheral membrane protein</topology>
    </subcellularLocation>
</comment>
<keyword evidence="12 23" id="KW-0503">Monooxygenase</keyword>
<evidence type="ECO:0000256" key="2">
    <source>
        <dbReference type="ARBA" id="ARBA00004174"/>
    </source>
</evidence>
<protein>
    <recommendedName>
        <fullName evidence="17">Steroid 21-hydroxylase</fullName>
        <ecNumber evidence="16">1.14.14.16</ecNumber>
    </recommendedName>
    <alternativeName>
        <fullName evidence="21">21-OHase</fullName>
    </alternativeName>
    <alternativeName>
        <fullName evidence="18">Cytochrome P-450c21</fullName>
    </alternativeName>
    <alternativeName>
        <fullName evidence="22">Cytochrome P450 21</fullName>
    </alternativeName>
    <alternativeName>
        <fullName evidence="20">Cytochrome P450 XXI</fullName>
    </alternativeName>
    <alternativeName>
        <fullName evidence="19">Cytochrome P450-C21</fullName>
    </alternativeName>
</protein>
<organism evidence="24 25">
    <name type="scientific">Erinaceus europaeus</name>
    <name type="common">Western European hedgehog</name>
    <dbReference type="NCBI Taxonomy" id="9365"/>
    <lineage>
        <taxon>Eukaryota</taxon>
        <taxon>Metazoa</taxon>
        <taxon>Chordata</taxon>
        <taxon>Craniata</taxon>
        <taxon>Vertebrata</taxon>
        <taxon>Euteleostomi</taxon>
        <taxon>Mammalia</taxon>
        <taxon>Eutheria</taxon>
        <taxon>Laurasiatheria</taxon>
        <taxon>Eulipotyphla</taxon>
        <taxon>Erinaceidae</taxon>
        <taxon>Erinaceinae</taxon>
        <taxon>Erinaceus</taxon>
    </lineage>
</organism>
<evidence type="ECO:0000256" key="1">
    <source>
        <dbReference type="ARBA" id="ARBA00001970"/>
    </source>
</evidence>
<comment type="cofactor">
    <cofactor evidence="1">
        <name>heme b</name>
        <dbReference type="ChEBI" id="CHEBI:60344"/>
    </cofactor>
</comment>
<dbReference type="SUPFAM" id="SSF48264">
    <property type="entry name" value="Cytochrome P450"/>
    <property type="match status" value="1"/>
</dbReference>
<dbReference type="Gene3D" id="1.10.630.10">
    <property type="entry name" value="Cytochrome P450"/>
    <property type="match status" value="1"/>
</dbReference>
<dbReference type="InterPro" id="IPR001128">
    <property type="entry name" value="Cyt_P450"/>
</dbReference>
<keyword evidence="15" id="KW-0755">Steroidogenesis</keyword>
<keyword evidence="6" id="KW-0754">Steroid-binding</keyword>
<evidence type="ECO:0000256" key="6">
    <source>
        <dbReference type="ARBA" id="ARBA00022665"/>
    </source>
</evidence>
<evidence type="ECO:0000313" key="25">
    <source>
        <dbReference type="RefSeq" id="XP_060045512.1"/>
    </source>
</evidence>
<keyword evidence="24" id="KW-1185">Reference proteome</keyword>
<name>A0ABM3X9L4_ERIEU</name>
<dbReference type="PANTHER" id="PTHR24289">
    <property type="entry name" value="STEROID 17-ALPHA-HYDROXYLASE/17,20 LYASE"/>
    <property type="match status" value="1"/>
</dbReference>
<keyword evidence="7 23" id="KW-0479">Metal-binding</keyword>
<evidence type="ECO:0000256" key="9">
    <source>
        <dbReference type="ARBA" id="ARBA00022848"/>
    </source>
</evidence>
<dbReference type="RefSeq" id="XP_060045512.1">
    <property type="nucleotide sequence ID" value="XM_060189529.1"/>
</dbReference>
<keyword evidence="10 23" id="KW-0560">Oxidoreductase</keyword>
<gene>
    <name evidence="25" type="primary">LOC103117401</name>
</gene>
<evidence type="ECO:0000256" key="14">
    <source>
        <dbReference type="ARBA" id="ARBA00023136"/>
    </source>
</evidence>
<dbReference type="GeneID" id="103117401"/>
<proteinExistence type="inferred from homology"/>
<reference evidence="25" key="1">
    <citation type="submission" date="2025-08" db="UniProtKB">
        <authorList>
            <consortium name="RefSeq"/>
        </authorList>
    </citation>
    <scope>IDENTIFICATION</scope>
</reference>